<keyword evidence="1" id="KW-0472">Membrane</keyword>
<gene>
    <name evidence="3" type="primary">TMEM26</name>
</gene>
<evidence type="ECO:0000313" key="2">
    <source>
        <dbReference type="Proteomes" id="UP000504640"/>
    </source>
</evidence>
<evidence type="ECO:0000313" key="3">
    <source>
        <dbReference type="RefSeq" id="XP_032108458.1"/>
    </source>
</evidence>
<keyword evidence="1" id="KW-1133">Transmembrane helix</keyword>
<organism evidence="2 3">
    <name type="scientific">Sapajus apella</name>
    <name type="common">Brown-capped capuchin</name>
    <name type="synonym">Cebus apella</name>
    <dbReference type="NCBI Taxonomy" id="9515"/>
    <lineage>
        <taxon>Eukaryota</taxon>
        <taxon>Metazoa</taxon>
        <taxon>Chordata</taxon>
        <taxon>Craniata</taxon>
        <taxon>Vertebrata</taxon>
        <taxon>Euteleostomi</taxon>
        <taxon>Mammalia</taxon>
        <taxon>Eutheria</taxon>
        <taxon>Euarchontoglires</taxon>
        <taxon>Primates</taxon>
        <taxon>Haplorrhini</taxon>
        <taxon>Platyrrhini</taxon>
        <taxon>Cebidae</taxon>
        <taxon>Cebinae</taxon>
        <taxon>Sapajus</taxon>
    </lineage>
</organism>
<reference evidence="3" key="1">
    <citation type="submission" date="2025-08" db="UniProtKB">
        <authorList>
            <consortium name="RefSeq"/>
        </authorList>
    </citation>
    <scope>IDENTIFICATION</scope>
    <source>
        <tissue evidence="3">Blood</tissue>
    </source>
</reference>
<dbReference type="AlphaFoldDB" id="A0A6J3FRP3"/>
<proteinExistence type="predicted"/>
<dbReference type="PANTHER" id="PTHR22168">
    <property type="entry name" value="TMEM26 PROTEIN"/>
    <property type="match status" value="1"/>
</dbReference>
<keyword evidence="1 3" id="KW-0812">Transmembrane</keyword>
<protein>
    <submittedName>
        <fullName evidence="3">Transmembrane protein 26 isoform X2</fullName>
    </submittedName>
</protein>
<evidence type="ECO:0000256" key="1">
    <source>
        <dbReference type="SAM" id="Phobius"/>
    </source>
</evidence>
<keyword evidence="2" id="KW-1185">Reference proteome</keyword>
<dbReference type="RefSeq" id="XP_032108458.1">
    <property type="nucleotide sequence ID" value="XM_032252567.1"/>
</dbReference>
<dbReference type="Pfam" id="PF09772">
    <property type="entry name" value="Tmem26"/>
    <property type="match status" value="1"/>
</dbReference>
<feature type="transmembrane region" description="Helical" evidence="1">
    <location>
        <begin position="64"/>
        <end position="83"/>
    </location>
</feature>
<dbReference type="GeneID" id="116532978"/>
<feature type="transmembrane region" description="Helical" evidence="1">
    <location>
        <begin position="36"/>
        <end position="52"/>
    </location>
</feature>
<dbReference type="Proteomes" id="UP000504640">
    <property type="component" value="Unplaced"/>
</dbReference>
<name>A0A6J3FRP3_SAPAP</name>
<dbReference type="InterPro" id="IPR019169">
    <property type="entry name" value="Transmembrane_26"/>
</dbReference>
<sequence>MEGLVFFNALATRLLFLLHSLVGVWRVTEVKKEPRYWLLALLNLLLFLETALTLKFKRGRGYKWFSPAIFLYLISIVPSLWLLELHHETQYCSFQVEGTSQNTSRKEALNQTLTSSEQTNRADDLIETAKVFVNNLSTVCEKVWTLGLHQTFLLMLIIGRWLLPIGGGITRDQLSQLLLMFVGTAADILEFTSETLEEQNVRNSPALVYAILVIWTWSMLQFPLDLAECRVPLVCDREGISQPLLLPVQCGSVEHRNQRLHTRWALPCRASHTDDVFQSHQSDAGVLCREELPRGGVAALPLGGAGIGSPCFVEKPVRSPKRRTPLRGTDL</sequence>
<dbReference type="PANTHER" id="PTHR22168:SF3">
    <property type="entry name" value="TRANSMEMBRANE PROTEIN 26"/>
    <property type="match status" value="1"/>
</dbReference>
<accession>A0A6J3FRP3</accession>
<dbReference type="CTD" id="219623"/>